<evidence type="ECO:0000256" key="2">
    <source>
        <dbReference type="SAM" id="Phobius"/>
    </source>
</evidence>
<comment type="caution">
    <text evidence="3">The sequence shown here is derived from an EMBL/GenBank/DDBJ whole genome shotgun (WGS) entry which is preliminary data.</text>
</comment>
<sequence length="250" mass="25850">MRGLRRLAATVGALLTALLTALALVLLGAPPSAAGGPTSVLLASPTSQRTASLYSMDKAYVRLQELMGLAGSGLDGGRDKPPMPEEELAEASGDMINVTWMIHDVSPWRVDRVYPSLPGTKDVWIHTTMGAGGLGTDAAAESRGVWHKAKDSQELRQVLTWLGVLGKESDGTARGELPSFPAPVTAGADTGATGDAGSASEPGLADQARWAIPALALGAALGSTVTVLLRRAAARRDTGPRGPRQELLDA</sequence>
<feature type="region of interest" description="Disordered" evidence="1">
    <location>
        <begin position="170"/>
        <end position="202"/>
    </location>
</feature>
<feature type="compositionally biased region" description="Low complexity" evidence="1">
    <location>
        <begin position="185"/>
        <end position="200"/>
    </location>
</feature>
<evidence type="ECO:0000313" key="3">
    <source>
        <dbReference type="EMBL" id="MET9847013.1"/>
    </source>
</evidence>
<keyword evidence="2" id="KW-0472">Membrane</keyword>
<keyword evidence="4" id="KW-1185">Reference proteome</keyword>
<dbReference type="RefSeq" id="WP_355398240.1">
    <property type="nucleotide sequence ID" value="NZ_JBEGHN010000006.1"/>
</dbReference>
<reference evidence="3 4" key="1">
    <citation type="submission" date="2024-06" db="EMBL/GenBank/DDBJ databases">
        <title>The Natural Products Discovery Center: Release of the First 8490 Sequenced Strains for Exploring Actinobacteria Biosynthetic Diversity.</title>
        <authorList>
            <person name="Kalkreuter E."/>
            <person name="Kautsar S.A."/>
            <person name="Yang D."/>
            <person name="Bader C.D."/>
            <person name="Teijaro C.N."/>
            <person name="Fluegel L."/>
            <person name="Davis C.M."/>
            <person name="Simpson J.R."/>
            <person name="Lauterbach L."/>
            <person name="Steele A.D."/>
            <person name="Gui C."/>
            <person name="Meng S."/>
            <person name="Li G."/>
            <person name="Viehrig K."/>
            <person name="Ye F."/>
            <person name="Su P."/>
            <person name="Kiefer A.F."/>
            <person name="Nichols A."/>
            <person name="Cepeda A.J."/>
            <person name="Yan W."/>
            <person name="Fan B."/>
            <person name="Jiang Y."/>
            <person name="Adhikari A."/>
            <person name="Zheng C.-J."/>
            <person name="Schuster L."/>
            <person name="Cowan T.M."/>
            <person name="Smanski M.J."/>
            <person name="Chevrette M.G."/>
            <person name="De Carvalho L.P.S."/>
            <person name="Shen B."/>
        </authorList>
    </citation>
    <scope>NUCLEOTIDE SEQUENCE [LARGE SCALE GENOMIC DNA]</scope>
    <source>
        <strain evidence="3 4">NPDC006434</strain>
    </source>
</reference>
<dbReference type="EMBL" id="JBEXPZ010000026">
    <property type="protein sequence ID" value="MET9847013.1"/>
    <property type="molecule type" value="Genomic_DNA"/>
</dbReference>
<evidence type="ECO:0000313" key="4">
    <source>
        <dbReference type="Proteomes" id="UP001550210"/>
    </source>
</evidence>
<proteinExistence type="predicted"/>
<keyword evidence="2" id="KW-0812">Transmembrane</keyword>
<gene>
    <name evidence="3" type="ORF">ABZZ21_21095</name>
</gene>
<accession>A0ABV2UZN4</accession>
<name>A0ABV2UZN4_9ACTN</name>
<keyword evidence="2" id="KW-1133">Transmembrane helix</keyword>
<feature type="transmembrane region" description="Helical" evidence="2">
    <location>
        <begin position="210"/>
        <end position="229"/>
    </location>
</feature>
<evidence type="ECO:0000256" key="1">
    <source>
        <dbReference type="SAM" id="MobiDB-lite"/>
    </source>
</evidence>
<dbReference type="Proteomes" id="UP001550210">
    <property type="component" value="Unassembled WGS sequence"/>
</dbReference>
<organism evidence="3 4">
    <name type="scientific">Streptomyces ossamyceticus</name>
    <dbReference type="NCBI Taxonomy" id="249581"/>
    <lineage>
        <taxon>Bacteria</taxon>
        <taxon>Bacillati</taxon>
        <taxon>Actinomycetota</taxon>
        <taxon>Actinomycetes</taxon>
        <taxon>Kitasatosporales</taxon>
        <taxon>Streptomycetaceae</taxon>
        <taxon>Streptomyces</taxon>
    </lineage>
</organism>
<protein>
    <submittedName>
        <fullName evidence="3">Uncharacterized protein</fullName>
    </submittedName>
</protein>